<name>A0A2H1VT02_SPOFR</name>
<evidence type="ECO:0000256" key="1">
    <source>
        <dbReference type="SAM" id="MobiDB-lite"/>
    </source>
</evidence>
<accession>A0A2H1VT02</accession>
<dbReference type="AlphaFoldDB" id="A0A2H1VT02"/>
<proteinExistence type="predicted"/>
<protein>
    <submittedName>
        <fullName evidence="2">SFRICE_020401</fullName>
    </submittedName>
</protein>
<feature type="compositionally biased region" description="Basic and acidic residues" evidence="1">
    <location>
        <begin position="1"/>
        <end position="14"/>
    </location>
</feature>
<reference evidence="2" key="1">
    <citation type="submission" date="2016-07" db="EMBL/GenBank/DDBJ databases">
        <authorList>
            <person name="Bretaudeau A."/>
        </authorList>
    </citation>
    <scope>NUCLEOTIDE SEQUENCE</scope>
    <source>
        <strain evidence="2">Rice</strain>
        <tissue evidence="2">Whole body</tissue>
    </source>
</reference>
<organism evidence="2">
    <name type="scientific">Spodoptera frugiperda</name>
    <name type="common">Fall armyworm</name>
    <dbReference type="NCBI Taxonomy" id="7108"/>
    <lineage>
        <taxon>Eukaryota</taxon>
        <taxon>Metazoa</taxon>
        <taxon>Ecdysozoa</taxon>
        <taxon>Arthropoda</taxon>
        <taxon>Hexapoda</taxon>
        <taxon>Insecta</taxon>
        <taxon>Pterygota</taxon>
        <taxon>Neoptera</taxon>
        <taxon>Endopterygota</taxon>
        <taxon>Lepidoptera</taxon>
        <taxon>Glossata</taxon>
        <taxon>Ditrysia</taxon>
        <taxon>Noctuoidea</taxon>
        <taxon>Noctuidae</taxon>
        <taxon>Amphipyrinae</taxon>
        <taxon>Spodoptera</taxon>
    </lineage>
</organism>
<sequence>MFFSSRKQDQDVSTRRLPQLESTSPELPEWQYYESIITVLTRNSITFKFQAIPAGSDLGRGFDPFDPGLLSLKLDVVFSLNGNDVSKSIAKD</sequence>
<gene>
    <name evidence="2" type="ORF">SFRICE_020401</name>
</gene>
<evidence type="ECO:0000313" key="2">
    <source>
        <dbReference type="EMBL" id="SOQ43953.1"/>
    </source>
</evidence>
<feature type="region of interest" description="Disordered" evidence="1">
    <location>
        <begin position="1"/>
        <end position="24"/>
    </location>
</feature>
<dbReference type="EMBL" id="ODYU01004266">
    <property type="protein sequence ID" value="SOQ43953.1"/>
    <property type="molecule type" value="Genomic_DNA"/>
</dbReference>